<dbReference type="RefSeq" id="WP_109675692.1">
    <property type="nucleotide sequence ID" value="NZ_QGDT01000009.1"/>
</dbReference>
<dbReference type="PANTHER" id="PTHR34407:SF1">
    <property type="entry name" value="SGNH HYDROLASE-TYPE ESTERASE DOMAIN-CONTAINING PROTEIN"/>
    <property type="match status" value="1"/>
</dbReference>
<keyword evidence="3" id="KW-0378">Hydrolase</keyword>
<accession>A0A316AHZ1</accession>
<dbReference type="SUPFAM" id="SSF52266">
    <property type="entry name" value="SGNH hydrolase"/>
    <property type="match status" value="1"/>
</dbReference>
<evidence type="ECO:0000256" key="1">
    <source>
        <dbReference type="SAM" id="SignalP"/>
    </source>
</evidence>
<dbReference type="Gene3D" id="2.60.120.260">
    <property type="entry name" value="Galactose-binding domain-like"/>
    <property type="match status" value="1"/>
</dbReference>
<dbReference type="Pfam" id="PF13472">
    <property type="entry name" value="Lipase_GDSL_2"/>
    <property type="match status" value="1"/>
</dbReference>
<dbReference type="AlphaFoldDB" id="A0A316AHZ1"/>
<dbReference type="EMBL" id="QGDT01000009">
    <property type="protein sequence ID" value="PWJ56898.1"/>
    <property type="molecule type" value="Genomic_DNA"/>
</dbReference>
<protein>
    <submittedName>
        <fullName evidence="3">GDSL-like lipase/acylhydrolase family protein</fullName>
    </submittedName>
</protein>
<proteinExistence type="predicted"/>
<dbReference type="PANTHER" id="PTHR34407">
    <property type="entry name" value="EXPRESSED PROTEIN"/>
    <property type="match status" value="1"/>
</dbReference>
<evidence type="ECO:0000259" key="2">
    <source>
        <dbReference type="Pfam" id="PF13472"/>
    </source>
</evidence>
<dbReference type="GO" id="GO:0016788">
    <property type="term" value="F:hydrolase activity, acting on ester bonds"/>
    <property type="evidence" value="ECO:0007669"/>
    <property type="project" value="UniProtKB-ARBA"/>
</dbReference>
<keyword evidence="4" id="KW-1185">Reference proteome</keyword>
<evidence type="ECO:0000313" key="3">
    <source>
        <dbReference type="EMBL" id="PWJ56898.1"/>
    </source>
</evidence>
<dbReference type="InterPro" id="IPR013830">
    <property type="entry name" value="SGNH_hydro"/>
</dbReference>
<dbReference type="OrthoDB" id="9796689at2"/>
<sequence>MKNIFIALAVLLFGASTPTFAASNTLDGLEEFHIRGGLPNFFKKIGTGKEVRIAYIGGSITEARDGWRDLTFNWFRSQYPLTPFVQIDATIGGTGSDLGVFRMDKDVLSQQPDLVFVEFAVNDYGRTEQEIRKTMEGIVRKTWKQFPAADICFTYTIAQNVVETMQKGAYQHSAIAMERIAEHYQIPSIHMGVEVVRLLEAGKLIFTGNPEEHPGKVVFTQDRTHPLSLTGHPIYANSVIKFMQKMEGHAASKAHTLPLPVEKDNWELAQMIPLSEFQLSDGWEKLSSENELRQKFVKFMPDLFHANPPGASFTVKFKGSILGIYDVVGPKTGLIEVTADGQKPSEIFRFDQYCKSYRKSTFFVQDLSDGVHEVTFRATGKEFDKAEILKKKNITITDPADYAGWGLYLNSVLLVGELMK</sequence>
<feature type="domain" description="SGNH hydrolase-type esterase" evidence="2">
    <location>
        <begin position="56"/>
        <end position="187"/>
    </location>
</feature>
<dbReference type="Gene3D" id="3.40.50.1110">
    <property type="entry name" value="SGNH hydrolase"/>
    <property type="match status" value="1"/>
</dbReference>
<dbReference type="CDD" id="cd00229">
    <property type="entry name" value="SGNH_hydrolase"/>
    <property type="match status" value="1"/>
</dbReference>
<feature type="signal peptide" evidence="1">
    <location>
        <begin position="1"/>
        <end position="21"/>
    </location>
</feature>
<name>A0A316AHZ1_9BACT</name>
<organism evidence="3 4">
    <name type="scientific">Dyadobacter jejuensis</name>
    <dbReference type="NCBI Taxonomy" id="1082580"/>
    <lineage>
        <taxon>Bacteria</taxon>
        <taxon>Pseudomonadati</taxon>
        <taxon>Bacteroidota</taxon>
        <taxon>Cytophagia</taxon>
        <taxon>Cytophagales</taxon>
        <taxon>Spirosomataceae</taxon>
        <taxon>Dyadobacter</taxon>
    </lineage>
</organism>
<evidence type="ECO:0000313" key="4">
    <source>
        <dbReference type="Proteomes" id="UP000245880"/>
    </source>
</evidence>
<reference evidence="3 4" key="1">
    <citation type="submission" date="2018-03" db="EMBL/GenBank/DDBJ databases">
        <title>Genomic Encyclopedia of Archaeal and Bacterial Type Strains, Phase II (KMG-II): from individual species to whole genera.</title>
        <authorList>
            <person name="Goeker M."/>
        </authorList>
    </citation>
    <scope>NUCLEOTIDE SEQUENCE [LARGE SCALE GENOMIC DNA]</scope>
    <source>
        <strain evidence="3 4">DSM 100346</strain>
    </source>
</reference>
<dbReference type="InterPro" id="IPR036514">
    <property type="entry name" value="SGNH_hydro_sf"/>
</dbReference>
<comment type="caution">
    <text evidence="3">The sequence shown here is derived from an EMBL/GenBank/DDBJ whole genome shotgun (WGS) entry which is preliminary data.</text>
</comment>
<keyword evidence="1" id="KW-0732">Signal</keyword>
<gene>
    <name evidence="3" type="ORF">CLV98_1097</name>
</gene>
<feature type="chain" id="PRO_5016347870" evidence="1">
    <location>
        <begin position="22"/>
        <end position="420"/>
    </location>
</feature>
<dbReference type="Proteomes" id="UP000245880">
    <property type="component" value="Unassembled WGS sequence"/>
</dbReference>